<dbReference type="CDD" id="cd03801">
    <property type="entry name" value="GT4_PimA-like"/>
    <property type="match status" value="1"/>
</dbReference>
<dbReference type="GO" id="GO:0016757">
    <property type="term" value="F:glycosyltransferase activity"/>
    <property type="evidence" value="ECO:0007669"/>
    <property type="project" value="TreeGrafter"/>
</dbReference>
<dbReference type="Pfam" id="PF13692">
    <property type="entry name" value="Glyco_trans_1_4"/>
    <property type="match status" value="1"/>
</dbReference>
<evidence type="ECO:0000313" key="3">
    <source>
        <dbReference type="Proteomes" id="UP000286482"/>
    </source>
</evidence>
<dbReference type="AlphaFoldDB" id="A0A420E7K7"/>
<feature type="domain" description="Glycosyltransferase subfamily 4-like N-terminal" evidence="1">
    <location>
        <begin position="135"/>
        <end position="256"/>
    </location>
</feature>
<dbReference type="InterPro" id="IPR028098">
    <property type="entry name" value="Glyco_trans_4-like_N"/>
</dbReference>
<dbReference type="PANTHER" id="PTHR12526:SF600">
    <property type="entry name" value="GLYCOSYL TRANSFERASE GROUP 1"/>
    <property type="match status" value="1"/>
</dbReference>
<organism evidence="2 3">
    <name type="scientific">Alginatibacterium sediminis</name>
    <dbReference type="NCBI Taxonomy" id="2164068"/>
    <lineage>
        <taxon>Bacteria</taxon>
        <taxon>Pseudomonadati</taxon>
        <taxon>Pseudomonadota</taxon>
        <taxon>Gammaproteobacteria</taxon>
        <taxon>Alteromonadales</taxon>
        <taxon>Alteromonadaceae</taxon>
        <taxon>Alginatibacterium</taxon>
    </lineage>
</organism>
<protein>
    <submittedName>
        <fullName evidence="2">Glycosyltransferase</fullName>
    </submittedName>
</protein>
<sequence length="448" mass="50603">MLFQSSLPQYSVYGSRTNHDMHDNAVNPENMLDEQTSIVRPKLLWIKADPLHPLNSGGKIRTYNMMVELKKSYDITFFALNEVSALAPVKVDEYSDNQVWVDWKDQKSNKLTFLLSILKNFLFSTKPFVIDRYTNTAIRAALSAQLESEDYQVVICDFLSLSANLDGIEKQKQVPYVVFQHNVESRIWERYVINAGNFLSKFYFTSQWKRYLKYEKDTCSSFDGVIAVSEEDEQSFKQDFGLTNVLGNVPTGVDIDYFSVYKREPTANSMVFLGSMDWMPNVDGISDFVRNVYPLIKLKTPDISLTIVGRNPPEKITALGKEDPSITVTGTVDDIRPYLAKAAISVVPLRIGGGTRIKIFETMAANLPVVSTRIGAEGLPVSHNKDILLADEAQDFANEVCRALSEPDLAANLSKSGYKLVKENYGWNKVTDEFVAMLQSCKQKLSHR</sequence>
<evidence type="ECO:0000259" key="1">
    <source>
        <dbReference type="Pfam" id="PF13439"/>
    </source>
</evidence>
<dbReference type="Proteomes" id="UP000286482">
    <property type="component" value="Unassembled WGS sequence"/>
</dbReference>
<dbReference type="SUPFAM" id="SSF53756">
    <property type="entry name" value="UDP-Glycosyltransferase/glycogen phosphorylase"/>
    <property type="match status" value="1"/>
</dbReference>
<dbReference type="Gene3D" id="3.40.50.2000">
    <property type="entry name" value="Glycogen Phosphorylase B"/>
    <property type="match status" value="2"/>
</dbReference>
<name>A0A420E7K7_9ALTE</name>
<accession>A0A420E7K7</accession>
<gene>
    <name evidence="2" type="ORF">DBZ36_17230</name>
</gene>
<reference evidence="2 3" key="1">
    <citation type="submission" date="2018-09" db="EMBL/GenBank/DDBJ databases">
        <authorList>
            <person name="Wang Z."/>
        </authorList>
    </citation>
    <scope>NUCLEOTIDE SEQUENCE [LARGE SCALE GENOMIC DNA]</scope>
    <source>
        <strain evidence="2 3">ALS 81</strain>
    </source>
</reference>
<dbReference type="Pfam" id="PF13439">
    <property type="entry name" value="Glyco_transf_4"/>
    <property type="match status" value="1"/>
</dbReference>
<keyword evidence="3" id="KW-1185">Reference proteome</keyword>
<evidence type="ECO:0000313" key="2">
    <source>
        <dbReference type="EMBL" id="RKF14395.1"/>
    </source>
</evidence>
<proteinExistence type="predicted"/>
<keyword evidence="2" id="KW-0808">Transferase</keyword>
<dbReference type="EMBL" id="RAQO01000009">
    <property type="protein sequence ID" value="RKF14395.1"/>
    <property type="molecule type" value="Genomic_DNA"/>
</dbReference>
<comment type="caution">
    <text evidence="2">The sequence shown here is derived from an EMBL/GenBank/DDBJ whole genome shotgun (WGS) entry which is preliminary data.</text>
</comment>
<dbReference type="PANTHER" id="PTHR12526">
    <property type="entry name" value="GLYCOSYLTRANSFERASE"/>
    <property type="match status" value="1"/>
</dbReference>